<keyword evidence="2" id="KW-1003">Cell membrane</keyword>
<proteinExistence type="predicted"/>
<dbReference type="Pfam" id="PF02687">
    <property type="entry name" value="FtsX"/>
    <property type="match status" value="2"/>
</dbReference>
<feature type="transmembrane region" description="Helical" evidence="6">
    <location>
        <begin position="414"/>
        <end position="443"/>
    </location>
</feature>
<keyword evidence="5 6" id="KW-0472">Membrane</keyword>
<feature type="transmembrane region" description="Helical" evidence="6">
    <location>
        <begin position="787"/>
        <end position="807"/>
    </location>
</feature>
<evidence type="ECO:0000313" key="8">
    <source>
        <dbReference type="EMBL" id="QKM62318.1"/>
    </source>
</evidence>
<feature type="transmembrane region" description="Helical" evidence="6">
    <location>
        <begin position="20"/>
        <end position="39"/>
    </location>
</feature>
<evidence type="ECO:0000256" key="3">
    <source>
        <dbReference type="ARBA" id="ARBA00022692"/>
    </source>
</evidence>
<gene>
    <name evidence="8" type="ORF">DCO16_04090</name>
</gene>
<organism evidence="8 9">
    <name type="scientific">Polynucleobacter antarcticus</name>
    <dbReference type="NCBI Taxonomy" id="1743162"/>
    <lineage>
        <taxon>Bacteria</taxon>
        <taxon>Pseudomonadati</taxon>
        <taxon>Pseudomonadota</taxon>
        <taxon>Betaproteobacteria</taxon>
        <taxon>Burkholderiales</taxon>
        <taxon>Burkholderiaceae</taxon>
        <taxon>Polynucleobacter</taxon>
    </lineage>
</organism>
<dbReference type="InterPro" id="IPR003838">
    <property type="entry name" value="ABC3_permease_C"/>
</dbReference>
<evidence type="ECO:0000256" key="2">
    <source>
        <dbReference type="ARBA" id="ARBA00022475"/>
    </source>
</evidence>
<feature type="transmembrane region" description="Helical" evidence="6">
    <location>
        <begin position="701"/>
        <end position="723"/>
    </location>
</feature>
<evidence type="ECO:0000256" key="1">
    <source>
        <dbReference type="ARBA" id="ARBA00004651"/>
    </source>
</evidence>
<accession>A0A6M9PS51</accession>
<feature type="domain" description="ABC3 transporter permease C-terminal" evidence="7">
    <location>
        <begin position="255"/>
        <end position="379"/>
    </location>
</feature>
<dbReference type="Proteomes" id="UP000500806">
    <property type="component" value="Chromosome"/>
</dbReference>
<feature type="transmembrane region" description="Helical" evidence="6">
    <location>
        <begin position="463"/>
        <end position="486"/>
    </location>
</feature>
<evidence type="ECO:0000256" key="5">
    <source>
        <dbReference type="ARBA" id="ARBA00023136"/>
    </source>
</evidence>
<dbReference type="GO" id="GO:0005886">
    <property type="term" value="C:plasma membrane"/>
    <property type="evidence" value="ECO:0007669"/>
    <property type="project" value="UniProtKB-SubCell"/>
</dbReference>
<dbReference type="EMBL" id="CP028941">
    <property type="protein sequence ID" value="QKM62318.1"/>
    <property type="molecule type" value="Genomic_DNA"/>
</dbReference>
<name>A0A6M9PS51_9BURK</name>
<dbReference type="AlphaFoldDB" id="A0A6M9PS51"/>
<evidence type="ECO:0000256" key="6">
    <source>
        <dbReference type="SAM" id="Phobius"/>
    </source>
</evidence>
<reference evidence="8 9" key="1">
    <citation type="submission" date="2018-04" db="EMBL/GenBank/DDBJ databases">
        <title>Polynucleobacter sp. LimPoW16 genome.</title>
        <authorList>
            <person name="Hahn M.W."/>
        </authorList>
    </citation>
    <scope>NUCLEOTIDE SEQUENCE [LARGE SCALE GENOMIC DNA]</scope>
    <source>
        <strain evidence="8 9">LimPoW16</strain>
    </source>
</reference>
<feature type="transmembrane region" description="Helical" evidence="6">
    <location>
        <begin position="252"/>
        <end position="270"/>
    </location>
</feature>
<protein>
    <recommendedName>
        <fullName evidence="7">ABC3 transporter permease C-terminal domain-containing protein</fullName>
    </recommendedName>
</protein>
<feature type="domain" description="ABC3 transporter permease C-terminal" evidence="7">
    <location>
        <begin position="704"/>
        <end position="807"/>
    </location>
</feature>
<feature type="transmembrane region" description="Helical" evidence="6">
    <location>
        <begin position="389"/>
        <end position="408"/>
    </location>
</feature>
<dbReference type="InterPro" id="IPR038766">
    <property type="entry name" value="Membrane_comp_ABC_pdt"/>
</dbReference>
<feature type="transmembrane region" description="Helical" evidence="6">
    <location>
        <begin position="303"/>
        <end position="323"/>
    </location>
</feature>
<keyword evidence="4 6" id="KW-1133">Transmembrane helix</keyword>
<evidence type="ECO:0000259" key="7">
    <source>
        <dbReference type="Pfam" id="PF02687"/>
    </source>
</evidence>
<dbReference type="PANTHER" id="PTHR30287">
    <property type="entry name" value="MEMBRANE COMPONENT OF PREDICTED ABC SUPERFAMILY METABOLITE UPTAKE TRANSPORTER"/>
    <property type="match status" value="1"/>
</dbReference>
<comment type="subcellular location">
    <subcellularLocation>
        <location evidence="1">Cell membrane</location>
        <topology evidence="1">Multi-pass membrane protein</topology>
    </subcellularLocation>
</comment>
<keyword evidence="9" id="KW-1185">Reference proteome</keyword>
<feature type="transmembrane region" description="Helical" evidence="6">
    <location>
        <begin position="343"/>
        <end position="368"/>
    </location>
</feature>
<evidence type="ECO:0000256" key="4">
    <source>
        <dbReference type="ARBA" id="ARBA00022989"/>
    </source>
</evidence>
<feature type="transmembrane region" description="Helical" evidence="6">
    <location>
        <begin position="753"/>
        <end position="775"/>
    </location>
</feature>
<sequence>MPVNFLQGIRRDLRSSELAWLLVALTLSVAALSSVSFLADRMQRAFQLDARQLLAADLLLVADQPLPERFLQEATQRQLQVAQTIVFPSMATVGGQSKLASLKVVSAAYPLRGELKVSPTPSTSGPAKGSVWVDPAMLATLNAKVGDEMLLGDQRFLIGGVLEREVDRGAGFMNFAPRVMMSLEDLAATGLIGLGSRVTYRLLLAGEDRSIAAYQSWAMQFIQSEGLRGLRIETLENAQPTMRKTLDRAEKFLSLVALLTAMVAAVAIALSARRYVLKQADVCAVMKCLGASQATILRKQLNILVSLSLIAALVGSIIAYGVQEVLLRLLGNLVLADLPPISVWPAVWSILFSSFLLVGFAGPPLFSLVTISPIRLVRKELGTVNIKSVWAALFALVTCLGLIAVAAQDWKLSFWVGLSFGLAVTLFALVSSLILRVLSSWLLRSKQQSFALRFAFTSQARRAGFAVMQITALGIALMALLIILLLRQDLLSTWQGSIPVDAPNRFMINIQEDQKLDITKSLTSMGVDQPRFNPMVRARLIEINSRPITPDNYTEDNARRLVDREFNLSYTSELPDGNRIISGKWIEGTTPQISLEVGIAKTLKLKLGDLMMFEIAGEKIVAPITSLRKLDWGSMNVNFFVIMPPAQLSNMPQSWITSYYQGASLEGLDFRLAQTYPNLTIVDVAGSLRQIQDVLNRLSSVLGLLFTFTIAAAILVLVAAIAATQDERFRSAALLKAVGASRSLLQKIAITELLVIGVLAGVLAGLAAGIAAWALGRFVLEIEFNAFLQSLAMGITFGVSACLLAGYRFQKRIQTATAMECLREI</sequence>
<keyword evidence="3 6" id="KW-0812">Transmembrane</keyword>
<dbReference type="PANTHER" id="PTHR30287:SF1">
    <property type="entry name" value="INNER MEMBRANE PROTEIN"/>
    <property type="match status" value="1"/>
</dbReference>
<evidence type="ECO:0000313" key="9">
    <source>
        <dbReference type="Proteomes" id="UP000500806"/>
    </source>
</evidence>
<dbReference type="KEGG" id="pani:DCO16_04090"/>
<dbReference type="RefSeq" id="WP_173942471.1">
    <property type="nucleotide sequence ID" value="NZ_CBCSCD010000004.1"/>
</dbReference>